<keyword evidence="4" id="KW-0805">Transcription regulation</keyword>
<evidence type="ECO:0000256" key="8">
    <source>
        <dbReference type="ARBA" id="ARBA00066213"/>
    </source>
</evidence>
<dbReference type="SUPFAM" id="SSF57783">
    <property type="entry name" value="Zinc beta-ribbon"/>
    <property type="match status" value="1"/>
</dbReference>
<evidence type="ECO:0000256" key="4">
    <source>
        <dbReference type="ARBA" id="ARBA00023015"/>
    </source>
</evidence>
<comment type="subunit">
    <text evidence="8">Associates with TFIID-IIA (DA complex) to form TFIID-IIA-IIB (DAB-complex) which is then recognized by polymerase II.</text>
</comment>
<evidence type="ECO:0000313" key="13">
    <source>
        <dbReference type="Proteomes" id="UP000473826"/>
    </source>
</evidence>
<dbReference type="InterPro" id="IPR000812">
    <property type="entry name" value="TFIIB"/>
</dbReference>
<dbReference type="EMBL" id="QKWK01000006">
    <property type="protein sequence ID" value="TXT09108.1"/>
    <property type="molecule type" value="Genomic_DNA"/>
</dbReference>
<feature type="region of interest" description="Disordered" evidence="10">
    <location>
        <begin position="80"/>
        <end position="142"/>
    </location>
</feature>
<evidence type="ECO:0000256" key="10">
    <source>
        <dbReference type="SAM" id="MobiDB-lite"/>
    </source>
</evidence>
<organism evidence="12 13">
    <name type="scientific">Vanrija humicola</name>
    <name type="common">Yeast</name>
    <name type="synonym">Cryptococcus humicola</name>
    <dbReference type="NCBI Taxonomy" id="5417"/>
    <lineage>
        <taxon>Eukaryota</taxon>
        <taxon>Fungi</taxon>
        <taxon>Dikarya</taxon>
        <taxon>Basidiomycota</taxon>
        <taxon>Agaricomycotina</taxon>
        <taxon>Tremellomycetes</taxon>
        <taxon>Trichosporonales</taxon>
        <taxon>Trichosporonaceae</taxon>
        <taxon>Vanrija</taxon>
    </lineage>
</organism>
<dbReference type="PRINTS" id="PR00685">
    <property type="entry name" value="TIFACTORIIB"/>
</dbReference>
<feature type="domain" description="TFIIB-type" evidence="11">
    <location>
        <begin position="36"/>
        <end position="69"/>
    </location>
</feature>
<dbReference type="OrthoDB" id="25790at2759"/>
<comment type="function">
    <text evidence="7">General factor that plays a major role in the activation of eukaryotic genes transcribed by RNA polymerase II.</text>
</comment>
<sequence>MPLSSHRIAAPLPHCHSHANGLQGKYGQPVAPNLAVRHLCPNCQIDPPNIIEEYSHGDLVCADCGTILGDRIVDTRSESQTFAGDEGGDDPSRVGGPSNPLLGNATLETSISARDGRTGISRDLQRAQSRANQSASGPGGRATQAQLQAAFGRIGEMCDSMQLPRAVVESAQHVYVIADEAKVAKGKNDDAVIAACIIFACRAAGAERSFREVTKVTRVSKSELGRVFTNVRSAVMAENARKGITEDKTRQGLSNSNNSAEGLLGRFCNYLDLGNAIFNASKHIAVAAVAKSAIDGRSPLSIAAGVLYFTTILFEKSTPSKDIADIAGVSESTIKL</sequence>
<evidence type="ECO:0000313" key="12">
    <source>
        <dbReference type="EMBL" id="TXT09108.1"/>
    </source>
</evidence>
<evidence type="ECO:0000256" key="6">
    <source>
        <dbReference type="ARBA" id="ARBA00031706"/>
    </source>
</evidence>
<dbReference type="PROSITE" id="PS51134">
    <property type="entry name" value="ZF_TFIIB"/>
    <property type="match status" value="1"/>
</dbReference>
<dbReference type="GO" id="GO:0008270">
    <property type="term" value="F:zinc ion binding"/>
    <property type="evidence" value="ECO:0007669"/>
    <property type="project" value="UniProtKB-KW"/>
</dbReference>
<dbReference type="Gene3D" id="1.10.472.170">
    <property type="match status" value="1"/>
</dbReference>
<keyword evidence="5" id="KW-0804">Transcription</keyword>
<dbReference type="Pfam" id="PF08271">
    <property type="entry name" value="Zn_Ribbon_TF"/>
    <property type="match status" value="1"/>
</dbReference>
<evidence type="ECO:0000256" key="2">
    <source>
        <dbReference type="ARBA" id="ARBA00013932"/>
    </source>
</evidence>
<evidence type="ECO:0000256" key="1">
    <source>
        <dbReference type="ARBA" id="ARBA00010857"/>
    </source>
</evidence>
<dbReference type="GO" id="GO:0005634">
    <property type="term" value="C:nucleus"/>
    <property type="evidence" value="ECO:0007669"/>
    <property type="project" value="TreeGrafter"/>
</dbReference>
<evidence type="ECO:0000256" key="9">
    <source>
        <dbReference type="PROSITE-ProRule" id="PRU00469"/>
    </source>
</evidence>
<protein>
    <recommendedName>
        <fullName evidence="2">Transcription initiation factor IIB</fullName>
    </recommendedName>
    <alternativeName>
        <fullName evidence="6">General transcription factor TFIIB</fullName>
    </alternativeName>
</protein>
<dbReference type="FunFam" id="1.10.472.170:FF:000001">
    <property type="entry name" value="Transcription initiation factor IIB"/>
    <property type="match status" value="1"/>
</dbReference>
<dbReference type="SUPFAM" id="SSF47954">
    <property type="entry name" value="Cyclin-like"/>
    <property type="match status" value="2"/>
</dbReference>
<dbReference type="AlphaFoldDB" id="A0A7D8V1Q5"/>
<dbReference type="InterPro" id="IPR036915">
    <property type="entry name" value="Cyclin-like_sf"/>
</dbReference>
<comment type="similarity">
    <text evidence="1">Belongs to the TFIIB family.</text>
</comment>
<reference evidence="12 13" key="1">
    <citation type="journal article" date="2019" name="PLoS Genet.">
        <title>Convergent evolution of linked mating-type loci in basidiomycete fungi.</title>
        <authorList>
            <person name="Sun S."/>
            <person name="Coelho M.A."/>
            <person name="Heitman J."/>
            <person name="Nowrousian M."/>
        </authorList>
    </citation>
    <scope>NUCLEOTIDE SEQUENCE [LARGE SCALE GENOMIC DNA]</scope>
    <source>
        <strain evidence="12 13">CBS 4282</strain>
    </source>
</reference>
<dbReference type="InterPro" id="IPR013150">
    <property type="entry name" value="TFIIB_cyclin"/>
</dbReference>
<accession>A0A7D8V1Q5</accession>
<dbReference type="GO" id="GO:0017025">
    <property type="term" value="F:TBP-class protein binding"/>
    <property type="evidence" value="ECO:0007669"/>
    <property type="project" value="InterPro"/>
</dbReference>
<dbReference type="Proteomes" id="UP000473826">
    <property type="component" value="Unassembled WGS sequence"/>
</dbReference>
<evidence type="ECO:0000259" key="11">
    <source>
        <dbReference type="PROSITE" id="PS51134"/>
    </source>
</evidence>
<evidence type="ECO:0000256" key="7">
    <source>
        <dbReference type="ARBA" id="ARBA00056616"/>
    </source>
</evidence>
<evidence type="ECO:0000256" key="5">
    <source>
        <dbReference type="ARBA" id="ARBA00023163"/>
    </source>
</evidence>
<feature type="compositionally biased region" description="Polar residues" evidence="10">
    <location>
        <begin position="126"/>
        <end position="136"/>
    </location>
</feature>
<comment type="caution">
    <text evidence="12">The sequence shown here is derived from an EMBL/GenBank/DDBJ whole genome shotgun (WGS) entry which is preliminary data.</text>
</comment>
<dbReference type="GO" id="GO:0097550">
    <property type="term" value="C:transcription preinitiation complex"/>
    <property type="evidence" value="ECO:0007669"/>
    <property type="project" value="TreeGrafter"/>
</dbReference>
<keyword evidence="9" id="KW-0479">Metal-binding</keyword>
<dbReference type="InterPro" id="IPR013137">
    <property type="entry name" value="Znf_TFIIB"/>
</dbReference>
<name>A0A7D8V1Q5_VANHU</name>
<dbReference type="GO" id="GO:0016251">
    <property type="term" value="F:RNA polymerase II general transcription initiation factor activity"/>
    <property type="evidence" value="ECO:0007669"/>
    <property type="project" value="TreeGrafter"/>
</dbReference>
<keyword evidence="13" id="KW-1185">Reference proteome</keyword>
<keyword evidence="3" id="KW-0677">Repeat</keyword>
<keyword evidence="9" id="KW-0862">Zinc</keyword>
<dbReference type="Gene3D" id="1.10.472.10">
    <property type="entry name" value="Cyclin-like"/>
    <property type="match status" value="1"/>
</dbReference>
<dbReference type="PANTHER" id="PTHR11618">
    <property type="entry name" value="TRANSCRIPTION INITIATION FACTOR IIB-RELATED"/>
    <property type="match status" value="1"/>
</dbReference>
<gene>
    <name evidence="12" type="ORF">VHUM_02582</name>
</gene>
<proteinExistence type="inferred from homology"/>
<keyword evidence="9" id="KW-0863">Zinc-finger</keyword>
<evidence type="ECO:0000256" key="3">
    <source>
        <dbReference type="ARBA" id="ARBA00022737"/>
    </source>
</evidence>
<dbReference type="PANTHER" id="PTHR11618:SF13">
    <property type="entry name" value="TRANSCRIPTION INITIATION FACTOR IIB"/>
    <property type="match status" value="1"/>
</dbReference>
<dbReference type="GO" id="GO:0051123">
    <property type="term" value="P:RNA polymerase II preinitiation complex assembly"/>
    <property type="evidence" value="ECO:0007669"/>
    <property type="project" value="UniProtKB-ARBA"/>
</dbReference>
<dbReference type="Pfam" id="PF00382">
    <property type="entry name" value="TFIIB"/>
    <property type="match status" value="2"/>
</dbReference>